<accession>G4T0L8</accession>
<keyword evidence="1" id="KW-0472">Membrane</keyword>
<keyword evidence="4" id="KW-1185">Reference proteome</keyword>
<dbReference type="PATRIC" id="fig|271065.3.peg.4101"/>
<evidence type="ECO:0000259" key="2">
    <source>
        <dbReference type="Pfam" id="PF05170"/>
    </source>
</evidence>
<dbReference type="RefSeq" id="WP_014150371.1">
    <property type="nucleotide sequence ID" value="NC_016112.1"/>
</dbReference>
<evidence type="ECO:0000313" key="4">
    <source>
        <dbReference type="Proteomes" id="UP000008315"/>
    </source>
</evidence>
<name>G4T0L8_META2</name>
<feature type="transmembrane region" description="Helical" evidence="1">
    <location>
        <begin position="7"/>
        <end position="30"/>
    </location>
</feature>
<dbReference type="Pfam" id="PF05170">
    <property type="entry name" value="AsmA"/>
    <property type="match status" value="1"/>
</dbReference>
<keyword evidence="1" id="KW-1133">Transmembrane helix</keyword>
<dbReference type="KEGG" id="mah:MEALZ_3966"/>
<sequence length="713" mass="77814">MLKTLKIVLSVFAAIILLIVIAAAALPLLFSPNDFKPQIASAVKDNTGRDLTIAGDIELSIFPWLGVTAEKLALSNAEGFQEIPFAEIESAQIRAKLLPLLSKKFEVDRVVLKGLILNLEKNDAGVNNWDDFKQAKPEAYTAATSTEWEDADAVDTDKDAEGFKAIAGLAVAGVSLENAQLNWHDRQNDERFSIKELNLVSGDLAFDKPIDFKLRFRLDQPEQERNSHYQLSTAVSFNENLDHFQVTRFDLSTEIRGKDIPGGSLSAKMAALAELNLNAQTLELTKLDVESGQLHATATLSGTNIVDAPVFEGPVSIARFDPSAWLKQAGIDPPVMRDAQALTSFGADFRLQISSESADVQSISIQLDDSAINGNVRVDNFDDPVISFDLNVDTLNADRYLAPEDESGKTTQPIAGPAAAVAAGASMIPVETLRSLNINGLLSFGQLTISNLLLHGVDLKLTAKDGKVNTEQRVKTMYRGSYEGAMNLNVTGELPQWRLNEKFNEIQIEPLLNDYAGSAKIAGALTASTKLQASGNDSKALKSSLNGQVDFLFKDSIIRGFNLQQMIDDAKSLLKGIQVLRDNPKDQTAFSEIKGSAQIVNGLISNNDLIATASKLEATGKGTADLKSERIDYQVNAKLVRSKAAESTADKIKELPIVINIRGNFKEPEYKLDIASMLKDRQLEKLERKKDKLLDKLDKKVGPGVSDILKKFF</sequence>
<dbReference type="InterPro" id="IPR052894">
    <property type="entry name" value="AsmA-related"/>
</dbReference>
<evidence type="ECO:0000313" key="3">
    <source>
        <dbReference type="EMBL" id="CCE25622.1"/>
    </source>
</evidence>
<dbReference type="STRING" id="1091494.MEALZ_3966"/>
<protein>
    <recommendedName>
        <fullName evidence="2">AsmA domain-containing protein</fullName>
    </recommendedName>
</protein>
<gene>
    <name evidence="3" type="ordered locus">MEALZ_3966</name>
</gene>
<proteinExistence type="predicted"/>
<keyword evidence="1" id="KW-0812">Transmembrane</keyword>
<dbReference type="Proteomes" id="UP000008315">
    <property type="component" value="Chromosome"/>
</dbReference>
<evidence type="ECO:0000256" key="1">
    <source>
        <dbReference type="SAM" id="Phobius"/>
    </source>
</evidence>
<dbReference type="GO" id="GO:0090313">
    <property type="term" value="P:regulation of protein targeting to membrane"/>
    <property type="evidence" value="ECO:0007669"/>
    <property type="project" value="TreeGrafter"/>
</dbReference>
<organism evidence="3 4">
    <name type="scientific">Methylotuvimicrobium alcaliphilum (strain DSM 19304 / NCIMB 14124 / VKM B-2133 / 20Z)</name>
    <name type="common">Methylomicrobium alcaliphilum</name>
    <dbReference type="NCBI Taxonomy" id="1091494"/>
    <lineage>
        <taxon>Bacteria</taxon>
        <taxon>Pseudomonadati</taxon>
        <taxon>Pseudomonadota</taxon>
        <taxon>Gammaproteobacteria</taxon>
        <taxon>Methylococcales</taxon>
        <taxon>Methylococcaceae</taxon>
        <taxon>Methylotuvimicrobium</taxon>
    </lineage>
</organism>
<reference evidence="4" key="1">
    <citation type="journal article" date="2012" name="J. Bacteriol.">
        <title>Genome sequence of the haloalkaliphilic methanotrophic bacterium Methylomicrobium alcaliphilum 20Z.</title>
        <authorList>
            <person name="Vuilleumier S."/>
            <person name="Khmelenina V.N."/>
            <person name="Bringel F."/>
            <person name="Reshetnikov A.S."/>
            <person name="Lajus A."/>
            <person name="Mangenot S."/>
            <person name="Rouy Z."/>
            <person name="Op den Camp H.J."/>
            <person name="Jetten M.S."/>
            <person name="Dispirito A.A."/>
            <person name="Dunfield P."/>
            <person name="Klotz M.G."/>
            <person name="Semrau J.D."/>
            <person name="Stein L.Y."/>
            <person name="Barbe V."/>
            <person name="Medigue C."/>
            <person name="Trotsenko Y.A."/>
            <person name="Kalyuzhnaya M.G."/>
        </authorList>
    </citation>
    <scope>NUCLEOTIDE SEQUENCE [LARGE SCALE GENOMIC DNA]</scope>
    <source>
        <strain evidence="4">DSM 19304 / NCIMB 14124 / VKM B-2133 / 20Z</strain>
    </source>
</reference>
<dbReference type="PANTHER" id="PTHR30441:SF4">
    <property type="entry name" value="PROTEIN ASMA"/>
    <property type="match status" value="1"/>
</dbReference>
<dbReference type="InterPro" id="IPR007844">
    <property type="entry name" value="AsmA"/>
</dbReference>
<dbReference type="AlphaFoldDB" id="G4T0L8"/>
<dbReference type="GO" id="GO:0005886">
    <property type="term" value="C:plasma membrane"/>
    <property type="evidence" value="ECO:0007669"/>
    <property type="project" value="TreeGrafter"/>
</dbReference>
<feature type="domain" description="AsmA" evidence="2">
    <location>
        <begin position="1"/>
        <end position="609"/>
    </location>
</feature>
<dbReference type="EMBL" id="FO082060">
    <property type="protein sequence ID" value="CCE25622.1"/>
    <property type="molecule type" value="Genomic_DNA"/>
</dbReference>
<dbReference type="HOGENOM" id="CLU_012870_0_0_6"/>
<dbReference type="PANTHER" id="PTHR30441">
    <property type="entry name" value="DUF748 DOMAIN-CONTAINING PROTEIN"/>
    <property type="match status" value="1"/>
</dbReference>